<evidence type="ECO:0000313" key="2">
    <source>
        <dbReference type="Proteomes" id="UP000234857"/>
    </source>
</evidence>
<gene>
    <name evidence="1" type="ORF">C0601_10410</name>
</gene>
<protein>
    <submittedName>
        <fullName evidence="1">Uncharacterized protein</fullName>
    </submittedName>
</protein>
<accession>A0A2N5ZCI8</accession>
<name>A0A2N5ZCI8_MUIH1</name>
<comment type="caution">
    <text evidence="1">The sequence shown here is derived from an EMBL/GenBank/DDBJ whole genome shotgun (WGS) entry which is preliminary data.</text>
</comment>
<dbReference type="EMBL" id="PKTG01000116">
    <property type="protein sequence ID" value="PLX16372.1"/>
    <property type="molecule type" value="Genomic_DNA"/>
</dbReference>
<dbReference type="AlphaFoldDB" id="A0A2N5ZCI8"/>
<dbReference type="Proteomes" id="UP000234857">
    <property type="component" value="Unassembled WGS sequence"/>
</dbReference>
<reference evidence="1 2" key="1">
    <citation type="submission" date="2017-11" db="EMBL/GenBank/DDBJ databases">
        <title>Genome-resolved metagenomics identifies genetic mobility, metabolic interactions, and unexpected diversity in perchlorate-reducing communities.</title>
        <authorList>
            <person name="Barnum T.P."/>
            <person name="Figueroa I.A."/>
            <person name="Carlstrom C.I."/>
            <person name="Lucas L.N."/>
            <person name="Engelbrektson A.L."/>
            <person name="Coates J.D."/>
        </authorList>
    </citation>
    <scope>NUCLEOTIDE SEQUENCE [LARGE SCALE GENOMIC DNA]</scope>
    <source>
        <strain evidence="1">BM706</strain>
    </source>
</reference>
<evidence type="ECO:0000313" key="1">
    <source>
        <dbReference type="EMBL" id="PLX16372.1"/>
    </source>
</evidence>
<sequence length="485" mass="56428">MENKDVVKDVISKIDESLVEQIRELRKAFLENSQDSEIKNSLSSFHNKVYRDAFVSLSQQKDEALTQFLRYSYINGFLTGDNFQRYLEFDDEVKTTLTGEDYPIVYVDEWLDMVNSGEIASSATEDLSKLKKKTSPSQMIKDLIQKQKTEKKNLEKIVLLRQKYISNIHSQWKNVLKTIITSDDLKGIEFTDKLQNDGEINRILEYLPKLSALSARITGIINEIKASQASIENLKGNVSEEEMQAIQNSENELLAEEFKSVKQMFKMCVGRQGNDFPLLCDALFPFRVLDRARAIELIEKIRAIDPEIFKRKFLGIDSDNPPYTLLAPVYGKLGVCWEAIPKINRETGRGKLILPLYPATDDETIMIRALGDFRWNKMKEITGFRWMSEGFTGMYYQYHEGLKADKRKGKKVKFNTDLKESFLDNYVLCIKFESQGVQKLDKELRKFFWMHIPFSEEIKELVKDRGQQFRHLYDNDKRKAMSDGY</sequence>
<proteinExistence type="predicted"/>
<organism evidence="1 2">
    <name type="scientific">Muiribacterium halophilum</name>
    <dbReference type="NCBI Taxonomy" id="2053465"/>
    <lineage>
        <taxon>Bacteria</taxon>
        <taxon>Candidatus Muiribacteriota</taxon>
        <taxon>Candidatus Muiribacteriia</taxon>
        <taxon>Candidatus Muiribacteriales</taxon>
        <taxon>Candidatus Muiribacteriaceae</taxon>
        <taxon>Candidatus Muiribacterium</taxon>
    </lineage>
</organism>